<keyword evidence="6 10" id="KW-0067">ATP-binding</keyword>
<evidence type="ECO:0000313" key="12">
    <source>
        <dbReference type="Proteomes" id="UP000199229"/>
    </source>
</evidence>
<evidence type="ECO:0000256" key="9">
    <source>
        <dbReference type="ARBA" id="ARBA00048573"/>
    </source>
</evidence>
<dbReference type="SUPFAM" id="SSF52374">
    <property type="entry name" value="Nucleotidylyl transferase"/>
    <property type="match status" value="1"/>
</dbReference>
<dbReference type="SUPFAM" id="SSF48163">
    <property type="entry name" value="An anticodon-binding domain of class I aminoacyl-tRNA synthetases"/>
    <property type="match status" value="1"/>
</dbReference>
<keyword evidence="7 10" id="KW-0648">Protein biosynthesis</keyword>
<dbReference type="EC" id="6.1.1.6" evidence="10"/>
<dbReference type="OrthoDB" id="9803151at2"/>
<comment type="similarity">
    <text evidence="2 10">Belongs to the class-I aminoacyl-tRNA synthetase family.</text>
</comment>
<name>A0A1I2X5J9_9HYPH</name>
<dbReference type="EMBL" id="FOPM01000030">
    <property type="protein sequence ID" value="SFH07221.1"/>
    <property type="molecule type" value="Genomic_DNA"/>
</dbReference>
<evidence type="ECO:0000256" key="6">
    <source>
        <dbReference type="ARBA" id="ARBA00022840"/>
    </source>
</evidence>
<keyword evidence="8 10" id="KW-0030">Aminoacyl-tRNA synthetase</keyword>
<dbReference type="GO" id="GO:0000049">
    <property type="term" value="F:tRNA binding"/>
    <property type="evidence" value="ECO:0007669"/>
    <property type="project" value="InterPro"/>
</dbReference>
<comment type="catalytic activity">
    <reaction evidence="9 10">
        <text>tRNA(Lys) + L-lysine + ATP = L-lysyl-tRNA(Lys) + AMP + diphosphate</text>
        <dbReference type="Rhea" id="RHEA:20792"/>
        <dbReference type="Rhea" id="RHEA-COMP:9696"/>
        <dbReference type="Rhea" id="RHEA-COMP:9697"/>
        <dbReference type="ChEBI" id="CHEBI:30616"/>
        <dbReference type="ChEBI" id="CHEBI:32551"/>
        <dbReference type="ChEBI" id="CHEBI:33019"/>
        <dbReference type="ChEBI" id="CHEBI:78442"/>
        <dbReference type="ChEBI" id="CHEBI:78529"/>
        <dbReference type="ChEBI" id="CHEBI:456215"/>
        <dbReference type="EC" id="6.1.1.6"/>
    </reaction>
</comment>
<feature type="binding site" evidence="10">
    <location>
        <position position="305"/>
    </location>
    <ligand>
        <name>ATP</name>
        <dbReference type="ChEBI" id="CHEBI:30616"/>
    </ligand>
</feature>
<evidence type="ECO:0000256" key="5">
    <source>
        <dbReference type="ARBA" id="ARBA00022741"/>
    </source>
</evidence>
<evidence type="ECO:0000256" key="7">
    <source>
        <dbReference type="ARBA" id="ARBA00022917"/>
    </source>
</evidence>
<dbReference type="Gene3D" id="3.40.50.620">
    <property type="entry name" value="HUPs"/>
    <property type="match status" value="2"/>
</dbReference>
<sequence>MSSPISPPLALDPALIEAAASATAWPFEEARKLVARLERKPKSEVLFETGYGPSGLPHIGTFGEVARTSMVRHAFRVLTKDSVPTRLIAFSDDMDGLRKVPDNVPNKEMLIAALNQPLTRVPDPFGTHESFGAHNNAELRRFLDAFGFDYEFRSATECYKAGLFDTALLTVLERYEAVMAIMLPSLRAERSASYSPFLPIHPVTGAVMQVAIDEVRPNTGTLVWRDPKTGDAYETPVTGGHAKLQWKPDWAMRWVALGIDYEMAGKDLIDSVKLSGEIARALGGEPPEGFNYELFLDKDGKKISKSKGNGLSIDDWLVYGTADSLALFMYNKPREAKRLFVEMVPRQVDDYLGFLEKFPGQEPAQQLGNPVWHLHAGRPPAAEAVGKGGALNFAMLLNLAAVANTEDPAVLWGFIRRYDPTVGPETHPVLARLVGHALAYYRDVVRPQKTYRAATETEAAALSDLSETLAAHEGSVDPEGLQAVVYEVGRRHFPDLTGKAKSPDGRPGVSQAWFTTIYNVLFGEARGPRFGSFVALYGVAETRALIAEALSGAFVPATA</sequence>
<comment type="subcellular location">
    <subcellularLocation>
        <location evidence="1 10">Cytoplasm</location>
    </subcellularLocation>
</comment>
<proteinExistence type="inferred from homology"/>
<protein>
    <recommendedName>
        <fullName evidence="10">Lysine--tRNA ligase</fullName>
        <ecNumber evidence="10">6.1.1.6</ecNumber>
    </recommendedName>
    <alternativeName>
        <fullName evidence="10">Lysyl-tRNA synthetase</fullName>
        <shortName evidence="10">LysRS</shortName>
    </alternativeName>
</protein>
<dbReference type="GO" id="GO:0005737">
    <property type="term" value="C:cytoplasm"/>
    <property type="evidence" value="ECO:0007669"/>
    <property type="project" value="UniProtKB-SubCell"/>
</dbReference>
<dbReference type="NCBIfam" id="NF001968">
    <property type="entry name" value="PRK00750.1-2"/>
    <property type="match status" value="1"/>
</dbReference>
<dbReference type="Proteomes" id="UP000199229">
    <property type="component" value="Unassembled WGS sequence"/>
</dbReference>
<dbReference type="PROSITE" id="PS00178">
    <property type="entry name" value="AA_TRNA_LIGASE_I"/>
    <property type="match status" value="1"/>
</dbReference>
<reference evidence="12" key="1">
    <citation type="submission" date="2016-10" db="EMBL/GenBank/DDBJ databases">
        <authorList>
            <person name="Varghese N."/>
            <person name="Submissions S."/>
        </authorList>
    </citation>
    <scope>NUCLEOTIDE SEQUENCE [LARGE SCALE GENOMIC DNA]</scope>
    <source>
        <strain evidence="12">Gh-105</strain>
    </source>
</reference>
<dbReference type="InterPro" id="IPR014729">
    <property type="entry name" value="Rossmann-like_a/b/a_fold"/>
</dbReference>
<evidence type="ECO:0000256" key="1">
    <source>
        <dbReference type="ARBA" id="ARBA00004496"/>
    </source>
</evidence>
<dbReference type="HAMAP" id="MF_00177">
    <property type="entry name" value="Lys_tRNA_synth_class1"/>
    <property type="match status" value="1"/>
</dbReference>
<keyword evidence="5 10" id="KW-0547">Nucleotide-binding</keyword>
<evidence type="ECO:0000313" key="11">
    <source>
        <dbReference type="EMBL" id="SFH07221.1"/>
    </source>
</evidence>
<gene>
    <name evidence="10" type="primary">lysS</name>
    <name evidence="11" type="ORF">SAMN05192565_13027</name>
</gene>
<dbReference type="AlphaFoldDB" id="A0A1I2X5J9"/>
<dbReference type="RefSeq" id="WP_091974901.1">
    <property type="nucleotide sequence ID" value="NZ_FOPM01000030.1"/>
</dbReference>
<dbReference type="PANTHER" id="PTHR37940:SF1">
    <property type="entry name" value="LYSINE--TRNA LIGASE"/>
    <property type="match status" value="1"/>
</dbReference>
<dbReference type="Gene3D" id="1.10.10.350">
    <property type="match status" value="1"/>
</dbReference>
<evidence type="ECO:0000256" key="8">
    <source>
        <dbReference type="ARBA" id="ARBA00023146"/>
    </source>
</evidence>
<dbReference type="GO" id="GO:0006430">
    <property type="term" value="P:lysyl-tRNA aminoacylation"/>
    <property type="evidence" value="ECO:0007669"/>
    <property type="project" value="UniProtKB-UniRule"/>
</dbReference>
<dbReference type="PANTHER" id="PTHR37940">
    <property type="entry name" value="LYSINE--TRNA LIGASE"/>
    <property type="match status" value="1"/>
</dbReference>
<evidence type="ECO:0000256" key="10">
    <source>
        <dbReference type="HAMAP-Rule" id="MF_00177"/>
    </source>
</evidence>
<dbReference type="GO" id="GO:0005524">
    <property type="term" value="F:ATP binding"/>
    <property type="evidence" value="ECO:0007669"/>
    <property type="project" value="UniProtKB-UniRule"/>
</dbReference>
<accession>A0A1I2X5J9</accession>
<keyword evidence="4 10" id="KW-0436">Ligase</keyword>
<organism evidence="11 12">
    <name type="scientific">Methylobacterium gossipiicola</name>
    <dbReference type="NCBI Taxonomy" id="582675"/>
    <lineage>
        <taxon>Bacteria</taxon>
        <taxon>Pseudomonadati</taxon>
        <taxon>Pseudomonadota</taxon>
        <taxon>Alphaproteobacteria</taxon>
        <taxon>Hyphomicrobiales</taxon>
        <taxon>Methylobacteriaceae</taxon>
        <taxon>Methylobacterium</taxon>
    </lineage>
</organism>
<feature type="short sequence motif" description="'HIGH' region" evidence="10">
    <location>
        <begin position="53"/>
        <end position="61"/>
    </location>
</feature>
<dbReference type="InterPro" id="IPR008925">
    <property type="entry name" value="aa_tRNA-synth_I_cd-bd_sf"/>
</dbReference>
<dbReference type="STRING" id="582675.SAMN05192565_13027"/>
<keyword evidence="12" id="KW-1185">Reference proteome</keyword>
<evidence type="ECO:0000256" key="4">
    <source>
        <dbReference type="ARBA" id="ARBA00022598"/>
    </source>
</evidence>
<dbReference type="InterPro" id="IPR020751">
    <property type="entry name" value="aa-tRNA-synth_I_codon-bd_sub2"/>
</dbReference>
<feature type="short sequence motif" description="'KMSKS' region" evidence="10">
    <location>
        <begin position="302"/>
        <end position="306"/>
    </location>
</feature>
<dbReference type="Pfam" id="PF01921">
    <property type="entry name" value="tRNA-synt_1f"/>
    <property type="match status" value="1"/>
</dbReference>
<evidence type="ECO:0000256" key="3">
    <source>
        <dbReference type="ARBA" id="ARBA00022490"/>
    </source>
</evidence>
<evidence type="ECO:0000256" key="2">
    <source>
        <dbReference type="ARBA" id="ARBA00005594"/>
    </source>
</evidence>
<dbReference type="InterPro" id="IPR001412">
    <property type="entry name" value="aa-tRNA-synth_I_CS"/>
</dbReference>
<dbReference type="InterPro" id="IPR002904">
    <property type="entry name" value="Lys-tRNA-ligase"/>
</dbReference>
<keyword evidence="3 10" id="KW-0963">Cytoplasm</keyword>
<dbReference type="GO" id="GO:0004824">
    <property type="term" value="F:lysine-tRNA ligase activity"/>
    <property type="evidence" value="ECO:0007669"/>
    <property type="project" value="UniProtKB-UniRule"/>
</dbReference>